<evidence type="ECO:0000313" key="1">
    <source>
        <dbReference type="EMBL" id="MEE1933921.1"/>
    </source>
</evidence>
<organism evidence="1 2">
    <name type="scientific">Pseudomonas ulcerans</name>
    <dbReference type="NCBI Taxonomy" id="3115852"/>
    <lineage>
        <taxon>Bacteria</taxon>
        <taxon>Pseudomonadati</taxon>
        <taxon>Pseudomonadota</taxon>
        <taxon>Gammaproteobacteria</taxon>
        <taxon>Pseudomonadales</taxon>
        <taxon>Pseudomonadaceae</taxon>
        <taxon>Pseudomonas</taxon>
    </lineage>
</organism>
<dbReference type="InterPro" id="IPR021333">
    <property type="entry name" value="DUF2946"/>
</dbReference>
<sequence length="139" mass="15315">MLARLRTHIILLASFAVLFNLLAMPLDRALRPPTVDNQSLILGSFCTLHGLQSLPKSLLAQLKAQLPDLDGQTSSKVQSGDCCCGHAGHAALPGDYFRHLFPRYWPETLLLGHSHLLPLPREQWPRLNPRASPAVLAVI</sequence>
<reference evidence="1 2" key="1">
    <citation type="submission" date="2024-01" db="EMBL/GenBank/DDBJ databases">
        <title>Unpublished Manusciprt.</title>
        <authorList>
            <person name="Duman M."/>
            <person name="Valdes E.G."/>
            <person name="Ajmi N."/>
            <person name="Altun S."/>
            <person name="Saticioglu I.B."/>
        </authorList>
    </citation>
    <scope>NUCLEOTIDE SEQUENCE [LARGE SCALE GENOMIC DNA]</scope>
    <source>
        <strain evidence="1 2">148P</strain>
    </source>
</reference>
<gene>
    <name evidence="1" type="ORF">V0R50_11870</name>
</gene>
<dbReference type="Proteomes" id="UP001335100">
    <property type="component" value="Unassembled WGS sequence"/>
</dbReference>
<dbReference type="RefSeq" id="WP_330074742.1">
    <property type="nucleotide sequence ID" value="NZ_JAZDQJ010000011.1"/>
</dbReference>
<keyword evidence="2" id="KW-1185">Reference proteome</keyword>
<dbReference type="EMBL" id="JAZDQJ010000011">
    <property type="protein sequence ID" value="MEE1933921.1"/>
    <property type="molecule type" value="Genomic_DNA"/>
</dbReference>
<dbReference type="Pfam" id="PF11162">
    <property type="entry name" value="DUF2946"/>
    <property type="match status" value="1"/>
</dbReference>
<protein>
    <submittedName>
        <fullName evidence="1">DUF2946 family protein</fullName>
    </submittedName>
</protein>
<accession>A0ABU7HQW4</accession>
<comment type="caution">
    <text evidence="1">The sequence shown here is derived from an EMBL/GenBank/DDBJ whole genome shotgun (WGS) entry which is preliminary data.</text>
</comment>
<name>A0ABU7HQW4_9PSED</name>
<evidence type="ECO:0000313" key="2">
    <source>
        <dbReference type="Proteomes" id="UP001335100"/>
    </source>
</evidence>
<proteinExistence type="predicted"/>